<dbReference type="GO" id="GO:0005737">
    <property type="term" value="C:cytoplasm"/>
    <property type="evidence" value="ECO:0007669"/>
    <property type="project" value="TreeGrafter"/>
</dbReference>
<organism evidence="10 11">
    <name type="scientific">Aquatica leii</name>
    <dbReference type="NCBI Taxonomy" id="1421715"/>
    <lineage>
        <taxon>Eukaryota</taxon>
        <taxon>Metazoa</taxon>
        <taxon>Ecdysozoa</taxon>
        <taxon>Arthropoda</taxon>
        <taxon>Hexapoda</taxon>
        <taxon>Insecta</taxon>
        <taxon>Pterygota</taxon>
        <taxon>Neoptera</taxon>
        <taxon>Endopterygota</taxon>
        <taxon>Coleoptera</taxon>
        <taxon>Polyphaga</taxon>
        <taxon>Elateriformia</taxon>
        <taxon>Elateroidea</taxon>
        <taxon>Lampyridae</taxon>
        <taxon>Luciolinae</taxon>
        <taxon>Aquatica</taxon>
    </lineage>
</organism>
<evidence type="ECO:0000256" key="5">
    <source>
        <dbReference type="ARBA" id="ARBA00022584"/>
    </source>
</evidence>
<dbReference type="Proteomes" id="UP001353858">
    <property type="component" value="Unassembled WGS sequence"/>
</dbReference>
<gene>
    <name evidence="10" type="ORF">RN001_002126</name>
</gene>
<evidence type="ECO:0000256" key="7">
    <source>
        <dbReference type="ARBA" id="ARBA00022898"/>
    </source>
</evidence>
<dbReference type="InterPro" id="IPR015422">
    <property type="entry name" value="PyrdxlP-dep_Trfase_small"/>
</dbReference>
<dbReference type="EC" id="4.1.1.22" evidence="4"/>
<dbReference type="InterPro" id="IPR002129">
    <property type="entry name" value="PyrdxlP-dep_de-COase"/>
</dbReference>
<dbReference type="SUPFAM" id="SSF53383">
    <property type="entry name" value="PLP-dependent transferases"/>
    <property type="match status" value="1"/>
</dbReference>
<dbReference type="PANTHER" id="PTHR11999">
    <property type="entry name" value="GROUP II PYRIDOXAL-5-PHOSPHATE DECARBOXYLASE"/>
    <property type="match status" value="1"/>
</dbReference>
<dbReference type="FunFam" id="3.90.1150.10:FF:000018">
    <property type="entry name" value="Histidine decarboxylase"/>
    <property type="match status" value="1"/>
</dbReference>
<comment type="caution">
    <text evidence="10">The sequence shown here is derived from an EMBL/GenBank/DDBJ whole genome shotgun (WGS) entry which is preliminary data.</text>
</comment>
<evidence type="ECO:0000256" key="1">
    <source>
        <dbReference type="ARBA" id="ARBA00001933"/>
    </source>
</evidence>
<name>A0AAN7SSS3_9COLE</name>
<dbReference type="Gene3D" id="3.90.1150.10">
    <property type="entry name" value="Aspartate Aminotransferase, domain 1"/>
    <property type="match status" value="1"/>
</dbReference>
<keyword evidence="6" id="KW-0210">Decarboxylase</keyword>
<evidence type="ECO:0000256" key="3">
    <source>
        <dbReference type="ARBA" id="ARBA00011738"/>
    </source>
</evidence>
<evidence type="ECO:0000256" key="8">
    <source>
        <dbReference type="ARBA" id="ARBA00023239"/>
    </source>
</evidence>
<dbReference type="PRINTS" id="PR00800">
    <property type="entry name" value="YHDCRBOXLASE"/>
</dbReference>
<evidence type="ECO:0000256" key="6">
    <source>
        <dbReference type="ARBA" id="ARBA00022793"/>
    </source>
</evidence>
<dbReference type="CDD" id="cd06450">
    <property type="entry name" value="DOPA_deC_like"/>
    <property type="match status" value="1"/>
</dbReference>
<comment type="similarity">
    <text evidence="2">Belongs to the group II decarboxylase family.</text>
</comment>
<keyword evidence="8" id="KW-0456">Lyase</keyword>
<dbReference type="Gene3D" id="1.20.1340.10">
    <property type="entry name" value="dopa decarboxylase, N-terminal domain"/>
    <property type="match status" value="1"/>
</dbReference>
<dbReference type="GO" id="GO:0006548">
    <property type="term" value="P:L-histidine catabolic process"/>
    <property type="evidence" value="ECO:0007669"/>
    <property type="project" value="TreeGrafter"/>
</dbReference>
<accession>A0AAN7SSS3</accession>
<keyword evidence="5" id="KW-0127">Catecholamine biosynthesis</keyword>
<comment type="cofactor">
    <cofactor evidence="1">
        <name>pyridoxal 5'-phosphate</name>
        <dbReference type="ChEBI" id="CHEBI:597326"/>
    </cofactor>
</comment>
<proteinExistence type="inferred from homology"/>
<protein>
    <recommendedName>
        <fullName evidence="9">Histidine decarboxylase</fullName>
        <ecNumber evidence="4">4.1.1.22</ecNumber>
    </recommendedName>
</protein>
<dbReference type="GO" id="GO:0030170">
    <property type="term" value="F:pyridoxal phosphate binding"/>
    <property type="evidence" value="ECO:0007669"/>
    <property type="project" value="InterPro"/>
</dbReference>
<reference evidence="11" key="1">
    <citation type="submission" date="2023-01" db="EMBL/GenBank/DDBJ databases">
        <title>Key to firefly adult light organ development and bioluminescence: homeobox transcription factors regulate luciferase expression and transportation to peroxisome.</title>
        <authorList>
            <person name="Fu X."/>
        </authorList>
    </citation>
    <scope>NUCLEOTIDE SEQUENCE [LARGE SCALE GENOMIC DNA]</scope>
</reference>
<dbReference type="InterPro" id="IPR015424">
    <property type="entry name" value="PyrdxlP-dep_Trfase"/>
</dbReference>
<evidence type="ECO:0000313" key="11">
    <source>
        <dbReference type="Proteomes" id="UP001353858"/>
    </source>
</evidence>
<dbReference type="GO" id="GO:0004398">
    <property type="term" value="F:histidine decarboxylase activity"/>
    <property type="evidence" value="ECO:0007669"/>
    <property type="project" value="UniProtKB-EC"/>
</dbReference>
<dbReference type="GO" id="GO:0042423">
    <property type="term" value="P:catecholamine biosynthetic process"/>
    <property type="evidence" value="ECO:0007669"/>
    <property type="project" value="UniProtKB-KW"/>
</dbReference>
<dbReference type="FunFam" id="1.20.1340.10:FF:000001">
    <property type="entry name" value="Histidine decarboxylase"/>
    <property type="match status" value="1"/>
</dbReference>
<evidence type="ECO:0000256" key="2">
    <source>
        <dbReference type="ARBA" id="ARBA00009533"/>
    </source>
</evidence>
<evidence type="ECO:0000313" key="10">
    <source>
        <dbReference type="EMBL" id="KAK4885855.1"/>
    </source>
</evidence>
<dbReference type="GO" id="GO:0001694">
    <property type="term" value="P:histamine biosynthetic process"/>
    <property type="evidence" value="ECO:0007669"/>
    <property type="project" value="TreeGrafter"/>
</dbReference>
<dbReference type="InterPro" id="IPR015421">
    <property type="entry name" value="PyrdxlP-dep_Trfase_major"/>
</dbReference>
<dbReference type="InterPro" id="IPR010977">
    <property type="entry name" value="Aromatic_deC"/>
</dbReference>
<dbReference type="EMBL" id="JARPUR010000001">
    <property type="protein sequence ID" value="KAK4885855.1"/>
    <property type="molecule type" value="Genomic_DNA"/>
</dbReference>
<keyword evidence="7" id="KW-0663">Pyridoxal phosphate</keyword>
<sequence>MDSFRNTKMDVEEYRIRGKEMVDYIADYLKDIRSRRVLPDRMPGFLRSQIPENAPVEGESWLKIFPDVETIIMPSVTHWQSPHMHAYFPALNSYPSLLGDMLADAINCLGFTWASSPACTELEMIVMNWLGKMIGLPDDFLHTRNDSTGGGVIQTTSSEATLICLLAGRTQAFIKYQEIYPDLEDVEINGRLVGYCSDQAHSSVEKAALIGLVKMRYIESDENFSMRGLRLSQAIKKDREKGLIPFWVCATLGTTGGCAFDNLKEIGDVCAKEGIWLHVDAAYAGSAFICPEYRVWLTGIENADSIAFNPSKWLMHWQIPLSKRFRALKVWFVIRNFGIKGLQKHIREGVRLAEKFENLLLGDPRFEIPAKRHLGLVVFRLVGENSLTEKLLKRLNSRGNLHCVPAALKDKYVIRFTVTSQYTTIDDIVKDWKEIKIVTEHILRETEEEAMNQKAKVRLAETRERNENFGTSLLLANSPMSPKVVNGSFVAVYDQNDVSSECFATFAKLRESAQNSPSMRRRIRGILMSGKQFSLDSRLDLFHGIEEKQESRTISEPTTLPLLEDSNENDENSKHDNCTFQQNHLCVSLFSARHGRSRSVDHQTIAVMEDKSANTCEKCGHTLKSKKFEKILLSENQTFDDKWKLYSIKRCLYESDYYKVIKKKLRRAEDTSDLQSEADEVVATLSKRKTRPTQRLLEFDSSEEDTASKFSQPPTISLDRQLRNVASQQQLEVLEPVAQCSIPISRSSTPQSLFR</sequence>
<evidence type="ECO:0000256" key="4">
    <source>
        <dbReference type="ARBA" id="ARBA00012320"/>
    </source>
</evidence>
<dbReference type="Pfam" id="PF00282">
    <property type="entry name" value="Pyridoxal_deC"/>
    <property type="match status" value="1"/>
</dbReference>
<dbReference type="Gene3D" id="3.40.640.10">
    <property type="entry name" value="Type I PLP-dependent aspartate aminotransferase-like (Major domain)"/>
    <property type="match status" value="1"/>
</dbReference>
<dbReference type="AlphaFoldDB" id="A0AAN7SSS3"/>
<evidence type="ECO:0000256" key="9">
    <source>
        <dbReference type="ARBA" id="ARBA00039946"/>
    </source>
</evidence>
<dbReference type="PANTHER" id="PTHR11999:SF68">
    <property type="entry name" value="HISTIDINE DECARBOXYLASE"/>
    <property type="match status" value="1"/>
</dbReference>
<keyword evidence="11" id="KW-1185">Reference proteome</keyword>
<comment type="subunit">
    <text evidence="3">Homodimer.</text>
</comment>